<keyword evidence="2" id="KW-1185">Reference proteome</keyword>
<accession>A0AAN6NBV3</accession>
<organism evidence="1 2">
    <name type="scientific">Diplogelasinospora grovesii</name>
    <dbReference type="NCBI Taxonomy" id="303347"/>
    <lineage>
        <taxon>Eukaryota</taxon>
        <taxon>Fungi</taxon>
        <taxon>Dikarya</taxon>
        <taxon>Ascomycota</taxon>
        <taxon>Pezizomycotina</taxon>
        <taxon>Sordariomycetes</taxon>
        <taxon>Sordariomycetidae</taxon>
        <taxon>Sordariales</taxon>
        <taxon>Diplogelasinosporaceae</taxon>
        <taxon>Diplogelasinospora</taxon>
    </lineage>
</organism>
<gene>
    <name evidence="1" type="ORF">QBC46DRAFT_379077</name>
</gene>
<reference evidence="2" key="1">
    <citation type="journal article" date="2023" name="Mol. Phylogenet. Evol.">
        <title>Genome-scale phylogeny and comparative genomics of the fungal order Sordariales.</title>
        <authorList>
            <person name="Hensen N."/>
            <person name="Bonometti L."/>
            <person name="Westerberg I."/>
            <person name="Brannstrom I.O."/>
            <person name="Guillou S."/>
            <person name="Cros-Aarteil S."/>
            <person name="Calhoun S."/>
            <person name="Haridas S."/>
            <person name="Kuo A."/>
            <person name="Mondo S."/>
            <person name="Pangilinan J."/>
            <person name="Riley R."/>
            <person name="LaButti K."/>
            <person name="Andreopoulos B."/>
            <person name="Lipzen A."/>
            <person name="Chen C."/>
            <person name="Yan M."/>
            <person name="Daum C."/>
            <person name="Ng V."/>
            <person name="Clum A."/>
            <person name="Steindorff A."/>
            <person name="Ohm R.A."/>
            <person name="Martin F."/>
            <person name="Silar P."/>
            <person name="Natvig D.O."/>
            <person name="Lalanne C."/>
            <person name="Gautier V."/>
            <person name="Ament-Velasquez S.L."/>
            <person name="Kruys A."/>
            <person name="Hutchinson M.I."/>
            <person name="Powell A.J."/>
            <person name="Barry K."/>
            <person name="Miller A.N."/>
            <person name="Grigoriev I.V."/>
            <person name="Debuchy R."/>
            <person name="Gladieux P."/>
            <person name="Hiltunen Thoren M."/>
            <person name="Johannesson H."/>
        </authorList>
    </citation>
    <scope>NUCLEOTIDE SEQUENCE [LARGE SCALE GENOMIC DNA]</scope>
    <source>
        <strain evidence="2">CBS 340.73</strain>
    </source>
</reference>
<name>A0AAN6NBV3_9PEZI</name>
<proteinExistence type="predicted"/>
<evidence type="ECO:0000313" key="2">
    <source>
        <dbReference type="Proteomes" id="UP001303473"/>
    </source>
</evidence>
<protein>
    <submittedName>
        <fullName evidence="1">Uncharacterized protein</fullName>
    </submittedName>
</protein>
<comment type="caution">
    <text evidence="1">The sequence shown here is derived from an EMBL/GenBank/DDBJ whole genome shotgun (WGS) entry which is preliminary data.</text>
</comment>
<evidence type="ECO:0000313" key="1">
    <source>
        <dbReference type="EMBL" id="KAK3942916.1"/>
    </source>
</evidence>
<dbReference type="AlphaFoldDB" id="A0AAN6NBV3"/>
<sequence>MMTRRTMRGDHEVLDTLFMNDGIRSSWGSHNENLLFLADHRDRNSDSSTDHVPKSWHVQANQNVGMSPKEVADIQKATDLVAEFAVLKLDNVERLSAGEVGSKL</sequence>
<dbReference type="Proteomes" id="UP001303473">
    <property type="component" value="Unassembled WGS sequence"/>
</dbReference>
<dbReference type="EMBL" id="MU853770">
    <property type="protein sequence ID" value="KAK3942916.1"/>
    <property type="molecule type" value="Genomic_DNA"/>
</dbReference>